<name>A0A0U2P1N2_9BACT</name>
<protein>
    <submittedName>
        <fullName evidence="1">Uncharacterized protein</fullName>
    </submittedName>
</protein>
<proteinExistence type="predicted"/>
<organism evidence="1">
    <name type="scientific">uncultured bacterium EIL80B09</name>
    <dbReference type="NCBI Taxonomy" id="1768206"/>
    <lineage>
        <taxon>Bacteria</taxon>
        <taxon>environmental samples</taxon>
    </lineage>
</organism>
<accession>A0A0U2P1N2</accession>
<dbReference type="AlphaFoldDB" id="A0A0U2P1N2"/>
<dbReference type="EMBL" id="KT201086">
    <property type="protein sequence ID" value="ALS56086.1"/>
    <property type="molecule type" value="Genomic_DNA"/>
</dbReference>
<reference evidence="1" key="1">
    <citation type="journal article" date="2016" name="ISME J.">
        <title>Functional metagenomic screen reveals new and diverse microbial rhodopsins.</title>
        <authorList>
            <person name="Pushkarev A."/>
            <person name="Beja O."/>
        </authorList>
    </citation>
    <scope>NUCLEOTIDE SEQUENCE</scope>
</reference>
<sequence length="190" mass="23433">MKKKTEIGLIKMKQKPQTLVNLEKGRYFKSSYEYYKEWMDRYKDTPEREIPIMERVGIYCMVYSMLEDRLETFWWNCSFIHKWDVIPSVDNPRLKRPPKRKEWEKRIIPKKIRQTGSYANQLEKNGKITKELKTRLNRSDDDRREIIHRNMFNMKDVTKDHIEELIDLFREFDKLLKKHKKKHSDKFEKS</sequence>
<evidence type="ECO:0000313" key="1">
    <source>
        <dbReference type="EMBL" id="ALS56086.1"/>
    </source>
</evidence>